<accession>A0A9N7RGJ0</accession>
<dbReference type="GO" id="GO:0016301">
    <property type="term" value="F:kinase activity"/>
    <property type="evidence" value="ECO:0007669"/>
    <property type="project" value="UniProtKB-KW"/>
</dbReference>
<evidence type="ECO:0000313" key="2">
    <source>
        <dbReference type="Proteomes" id="UP001153555"/>
    </source>
</evidence>
<protein>
    <submittedName>
        <fullName evidence="1">Cysteine-rich RLK (RECEPTOR-like protein kinase) 8</fullName>
    </submittedName>
</protein>
<dbReference type="CDD" id="cd09272">
    <property type="entry name" value="RNase_HI_RT_Ty1"/>
    <property type="match status" value="1"/>
</dbReference>
<dbReference type="PANTHER" id="PTHR11439:SF467">
    <property type="entry name" value="INTEGRASE CATALYTIC DOMAIN-CONTAINING PROTEIN"/>
    <property type="match status" value="1"/>
</dbReference>
<dbReference type="InterPro" id="IPR043502">
    <property type="entry name" value="DNA/RNA_pol_sf"/>
</dbReference>
<comment type="caution">
    <text evidence="1">The sequence shown here is derived from an EMBL/GenBank/DDBJ whole genome shotgun (WGS) entry which is preliminary data.</text>
</comment>
<dbReference type="AlphaFoldDB" id="A0A9N7RGJ0"/>
<evidence type="ECO:0000313" key="1">
    <source>
        <dbReference type="EMBL" id="CAA0827117.1"/>
    </source>
</evidence>
<keyword evidence="2" id="KW-1185">Reference proteome</keyword>
<keyword evidence="1" id="KW-0808">Transferase</keyword>
<sequence>MKSAKAVNTPLPNHFKLSKQSCPTSQEEKEAMVDVPYSSAVGSLMYAMVCTRPDIAHAVGIVSRYLFNPGKDHWEAVKWILKYLKGSANKSLSFGKGNPFLEGYTDADMAGDLDSRKSISGFVFTLAGGAVSWQSKLQKFVALSTTEAEYIAMTEADKEMLWLKRFLQQLGMKQEWYDIHCGSQSALDLSKNAMYHSRTKHIDVRYHWLRQAVEEQQFKLEKIHTDENLADMMTKVVTGGKLRLCAELIDMECM</sequence>
<keyword evidence="1" id="KW-0418">Kinase</keyword>
<name>A0A9N7RGJ0_STRHE</name>
<organism evidence="1 2">
    <name type="scientific">Striga hermonthica</name>
    <name type="common">Purple witchweed</name>
    <name type="synonym">Buchnera hermonthica</name>
    <dbReference type="NCBI Taxonomy" id="68872"/>
    <lineage>
        <taxon>Eukaryota</taxon>
        <taxon>Viridiplantae</taxon>
        <taxon>Streptophyta</taxon>
        <taxon>Embryophyta</taxon>
        <taxon>Tracheophyta</taxon>
        <taxon>Spermatophyta</taxon>
        <taxon>Magnoliopsida</taxon>
        <taxon>eudicotyledons</taxon>
        <taxon>Gunneridae</taxon>
        <taxon>Pentapetalae</taxon>
        <taxon>asterids</taxon>
        <taxon>lamiids</taxon>
        <taxon>Lamiales</taxon>
        <taxon>Orobanchaceae</taxon>
        <taxon>Buchnereae</taxon>
        <taxon>Striga</taxon>
    </lineage>
</organism>
<proteinExistence type="predicted"/>
<dbReference type="Proteomes" id="UP001153555">
    <property type="component" value="Unassembled WGS sequence"/>
</dbReference>
<gene>
    <name evidence="1" type="ORF">SHERM_22812</name>
</gene>
<dbReference type="SUPFAM" id="SSF56672">
    <property type="entry name" value="DNA/RNA polymerases"/>
    <property type="match status" value="1"/>
</dbReference>
<dbReference type="OrthoDB" id="1915846at2759"/>
<dbReference type="EMBL" id="CACSLK010027751">
    <property type="protein sequence ID" value="CAA0827117.1"/>
    <property type="molecule type" value="Genomic_DNA"/>
</dbReference>
<dbReference type="PANTHER" id="PTHR11439">
    <property type="entry name" value="GAG-POL-RELATED RETROTRANSPOSON"/>
    <property type="match status" value="1"/>
</dbReference>
<reference evidence="1" key="1">
    <citation type="submission" date="2019-12" db="EMBL/GenBank/DDBJ databases">
        <authorList>
            <person name="Scholes J."/>
        </authorList>
    </citation>
    <scope>NUCLEOTIDE SEQUENCE</scope>
</reference>